<dbReference type="EMBL" id="MZMZ02002311">
    <property type="protein sequence ID" value="RQM26397.1"/>
    <property type="molecule type" value="Genomic_DNA"/>
</dbReference>
<organism evidence="3 4">
    <name type="scientific">Aphanomyces astaci</name>
    <name type="common">Crayfish plague agent</name>
    <dbReference type="NCBI Taxonomy" id="112090"/>
    <lineage>
        <taxon>Eukaryota</taxon>
        <taxon>Sar</taxon>
        <taxon>Stramenopiles</taxon>
        <taxon>Oomycota</taxon>
        <taxon>Saprolegniomycetes</taxon>
        <taxon>Saprolegniales</taxon>
        <taxon>Verrucalvaceae</taxon>
        <taxon>Aphanomyces</taxon>
    </lineage>
</organism>
<evidence type="ECO:0000313" key="3">
    <source>
        <dbReference type="EMBL" id="RQM26397.1"/>
    </source>
</evidence>
<dbReference type="GO" id="GO:0008289">
    <property type="term" value="F:lipid binding"/>
    <property type="evidence" value="ECO:0007669"/>
    <property type="project" value="InterPro"/>
</dbReference>
<keyword evidence="4" id="KW-1185">Reference proteome</keyword>
<feature type="compositionally biased region" description="Polar residues" evidence="1">
    <location>
        <begin position="332"/>
        <end position="346"/>
    </location>
</feature>
<proteinExistence type="predicted"/>
<reference evidence="3" key="1">
    <citation type="submission" date="2018-07" db="EMBL/GenBank/DDBJ databases">
        <title>Annotation of Aphanomyces astaci genome assembly.</title>
        <authorList>
            <person name="Studholme D.J."/>
        </authorList>
    </citation>
    <scope>NUCLEOTIDE SEQUENCE [LARGE SCALE GENOMIC DNA]</scope>
    <source>
        <strain evidence="3">Pc</strain>
    </source>
</reference>
<name>A0A425DB54_APHAT</name>
<dbReference type="SUPFAM" id="SSF55961">
    <property type="entry name" value="Bet v1-like"/>
    <property type="match status" value="1"/>
</dbReference>
<comment type="caution">
    <text evidence="3">The sequence shown here is derived from an EMBL/GenBank/DDBJ whole genome shotgun (WGS) entry which is preliminary data.</text>
</comment>
<feature type="region of interest" description="Disordered" evidence="1">
    <location>
        <begin position="305"/>
        <end position="355"/>
    </location>
</feature>
<protein>
    <recommendedName>
        <fullName evidence="2">START domain-containing protein</fullName>
    </recommendedName>
</protein>
<accession>A0A425DB54</accession>
<dbReference type="Pfam" id="PF01852">
    <property type="entry name" value="START"/>
    <property type="match status" value="1"/>
</dbReference>
<feature type="region of interest" description="Disordered" evidence="1">
    <location>
        <begin position="386"/>
        <end position="406"/>
    </location>
</feature>
<feature type="compositionally biased region" description="Basic and acidic residues" evidence="1">
    <location>
        <begin position="396"/>
        <end position="406"/>
    </location>
</feature>
<dbReference type="VEuPathDB" id="FungiDB:H257_16861"/>
<sequence length="523" mass="58541">MFPRKASDHAKSGGSVLPKEFYTRPDLTQPESDFLGSIATNMCMEVIIYAQENGGAVKWKHKNSSRDGVQIFQGEEFGGNEDLTYVCGVNTIRGALADVADLFHLTNDDKLASYARVFEPDLIDMFTIHDIVKPSLENPLHYIGVRWSAVESSSPLVKNRDFCYLEVHMNLSHDSTATTISFVHFSVVLMLIQCQDEFVDTRTNKQGWVRCIHSINIPSCPSLEKTLGFVRGSYYRSGFVVLETDKPGILEITHVLQVNFKGSVPAWWRQQTLRRRYLHLPVSGDKRVRICSLCAASTLDKSALSSVDDHQSPNIQRNPSAAAPPLQPPHRSLSNDSYLDSQTNHYSYDDMDDADSFQDSSVYETNPFEKQLQLGQNMTQNIIPTISTTDQGESPTLEHRMRPRDDLNDSYLESVRSIHIGRHNHNASTTTSPTSPGNATDWFNARLFGQADVNLDPLDRQWGNAFTSYGQQTSYDQHQPKYTNKDAGNETSSFGSVDSDRSSSSSAESSSGGFRYSLQVPHQ</sequence>
<dbReference type="Proteomes" id="UP000284702">
    <property type="component" value="Unassembled WGS sequence"/>
</dbReference>
<feature type="domain" description="START" evidence="2">
    <location>
        <begin position="154"/>
        <end position="273"/>
    </location>
</feature>
<dbReference type="InterPro" id="IPR002913">
    <property type="entry name" value="START_lipid-bd_dom"/>
</dbReference>
<evidence type="ECO:0000313" key="4">
    <source>
        <dbReference type="Proteomes" id="UP000284702"/>
    </source>
</evidence>
<dbReference type="AlphaFoldDB" id="A0A425DB54"/>
<dbReference type="InterPro" id="IPR052727">
    <property type="entry name" value="Rab4/Rab5_effector"/>
</dbReference>
<dbReference type="PANTHER" id="PTHR13510">
    <property type="entry name" value="FYVE-FINGER-CONTAINING RAB5 EFFECTOR PROTEIN RABENOSYN-5-RELATED"/>
    <property type="match status" value="1"/>
</dbReference>
<gene>
    <name evidence="3" type="ORF">B5M09_008289</name>
</gene>
<dbReference type="InterPro" id="IPR023393">
    <property type="entry name" value="START-like_dom_sf"/>
</dbReference>
<dbReference type="Gene3D" id="3.30.530.20">
    <property type="match status" value="1"/>
</dbReference>
<feature type="compositionally biased region" description="Low complexity" evidence="1">
    <location>
        <begin position="492"/>
        <end position="517"/>
    </location>
</feature>
<feature type="region of interest" description="Disordered" evidence="1">
    <location>
        <begin position="471"/>
        <end position="523"/>
    </location>
</feature>
<feature type="compositionally biased region" description="Polar residues" evidence="1">
    <location>
        <begin position="471"/>
        <end position="482"/>
    </location>
</feature>
<evidence type="ECO:0000259" key="2">
    <source>
        <dbReference type="PROSITE" id="PS50848"/>
    </source>
</evidence>
<dbReference type="PROSITE" id="PS50848">
    <property type="entry name" value="START"/>
    <property type="match status" value="1"/>
</dbReference>
<evidence type="ECO:0000256" key="1">
    <source>
        <dbReference type="SAM" id="MobiDB-lite"/>
    </source>
</evidence>
<dbReference type="PANTHER" id="PTHR13510:SF44">
    <property type="entry name" value="RABENOSYN-5"/>
    <property type="match status" value="1"/>
</dbReference>